<dbReference type="InterPro" id="IPR006202">
    <property type="entry name" value="Neur_chan_lig-bd"/>
</dbReference>
<dbReference type="Gene3D" id="2.70.170.10">
    <property type="entry name" value="Neurotransmitter-gated ion-channel ligand-binding domain"/>
    <property type="match status" value="1"/>
</dbReference>
<evidence type="ECO:0000313" key="2">
    <source>
        <dbReference type="EMBL" id="CAF2780233.1"/>
    </source>
</evidence>
<dbReference type="GO" id="GO:0005230">
    <property type="term" value="F:extracellular ligand-gated monoatomic ion channel activity"/>
    <property type="evidence" value="ECO:0007669"/>
    <property type="project" value="InterPro"/>
</dbReference>
<dbReference type="GO" id="GO:0016020">
    <property type="term" value="C:membrane"/>
    <property type="evidence" value="ECO:0007669"/>
    <property type="project" value="InterPro"/>
</dbReference>
<dbReference type="OrthoDB" id="442503at2759"/>
<sequence>MSSNLGILFGSLIAVSSCISADKSSNKTNNAKLELKTSSEPSVFGQDRLSDLKIIDQLLRTYDRRATPTNKIGLPTEVGCELFIRSFGSISEKTMDYQVDLYLRQHWEDPRLNHNAIEEALDLNDPTLVKAIWKPEVYFPNAKEGRSFNM</sequence>
<gene>
    <name evidence="2" type="ORF">LSAA_2223</name>
</gene>
<dbReference type="Pfam" id="PF02931">
    <property type="entry name" value="Neur_chan_LBD"/>
    <property type="match status" value="1"/>
</dbReference>
<dbReference type="Proteomes" id="UP000675881">
    <property type="component" value="Chromosome 1"/>
</dbReference>
<reference evidence="2" key="1">
    <citation type="submission" date="2021-02" db="EMBL/GenBank/DDBJ databases">
        <authorList>
            <person name="Bekaert M."/>
        </authorList>
    </citation>
    <scope>NUCLEOTIDE SEQUENCE</scope>
    <source>
        <strain evidence="2">IoA-00</strain>
    </source>
</reference>
<dbReference type="InterPro" id="IPR036734">
    <property type="entry name" value="Neur_chan_lig-bd_sf"/>
</dbReference>
<feature type="domain" description="Neurotransmitter-gated ion-channel ligand-binding" evidence="1">
    <location>
        <begin position="53"/>
        <end position="145"/>
    </location>
</feature>
<organism evidence="2 3">
    <name type="scientific">Lepeophtheirus salmonis</name>
    <name type="common">Salmon louse</name>
    <name type="synonym">Caligus salmonis</name>
    <dbReference type="NCBI Taxonomy" id="72036"/>
    <lineage>
        <taxon>Eukaryota</taxon>
        <taxon>Metazoa</taxon>
        <taxon>Ecdysozoa</taxon>
        <taxon>Arthropoda</taxon>
        <taxon>Crustacea</taxon>
        <taxon>Multicrustacea</taxon>
        <taxon>Hexanauplia</taxon>
        <taxon>Copepoda</taxon>
        <taxon>Siphonostomatoida</taxon>
        <taxon>Caligidae</taxon>
        <taxon>Lepeophtheirus</taxon>
    </lineage>
</organism>
<name>A0A7R8CHG9_LEPSM</name>
<evidence type="ECO:0000259" key="1">
    <source>
        <dbReference type="Pfam" id="PF02931"/>
    </source>
</evidence>
<protein>
    <submittedName>
        <fullName evidence="2">(salmon louse) hypothetical protein</fullName>
    </submittedName>
</protein>
<dbReference type="AlphaFoldDB" id="A0A7R8CHG9"/>
<accession>A0A7R8CHG9</accession>
<dbReference type="SUPFAM" id="SSF63712">
    <property type="entry name" value="Nicotinic receptor ligand binding domain-like"/>
    <property type="match status" value="1"/>
</dbReference>
<dbReference type="EMBL" id="HG994580">
    <property type="protein sequence ID" value="CAF2780233.1"/>
    <property type="molecule type" value="Genomic_DNA"/>
</dbReference>
<proteinExistence type="predicted"/>
<evidence type="ECO:0000313" key="3">
    <source>
        <dbReference type="Proteomes" id="UP000675881"/>
    </source>
</evidence>
<keyword evidence="3" id="KW-1185">Reference proteome</keyword>